<feature type="non-terminal residue" evidence="2">
    <location>
        <position position="54"/>
    </location>
</feature>
<protein>
    <submittedName>
        <fullName evidence="2">Enoyl-CoA hydratase/isomerase family protein</fullName>
    </submittedName>
</protein>
<dbReference type="GO" id="GO:0016853">
    <property type="term" value="F:isomerase activity"/>
    <property type="evidence" value="ECO:0007669"/>
    <property type="project" value="UniProtKB-KW"/>
</dbReference>
<evidence type="ECO:0000313" key="2">
    <source>
        <dbReference type="EMBL" id="NWJ77489.1"/>
    </source>
</evidence>
<dbReference type="PANTHER" id="PTHR43802:SF1">
    <property type="entry name" value="IP11341P-RELATED"/>
    <property type="match status" value="1"/>
</dbReference>
<sequence>MTNITTKTDDGICIVKINRPEKLNAMNTDVAKEIISTFKQLEKDDNVKVIILTG</sequence>
<proteinExistence type="inferred from homology"/>
<dbReference type="Proteomes" id="UP000527815">
    <property type="component" value="Unassembled WGS sequence"/>
</dbReference>
<accession>A0A7K4N2A8</accession>
<dbReference type="InterPro" id="IPR029045">
    <property type="entry name" value="ClpP/crotonase-like_dom_sf"/>
</dbReference>
<keyword evidence="2" id="KW-0413">Isomerase</keyword>
<dbReference type="InterPro" id="IPR001753">
    <property type="entry name" value="Enoyl-CoA_hydra/iso"/>
</dbReference>
<dbReference type="CDD" id="cd06558">
    <property type="entry name" value="crotonase-like"/>
    <property type="match status" value="1"/>
</dbReference>
<comment type="caution">
    <text evidence="2">The sequence shown here is derived from an EMBL/GenBank/DDBJ whole genome shotgun (WGS) entry which is preliminary data.</text>
</comment>
<evidence type="ECO:0000313" key="3">
    <source>
        <dbReference type="Proteomes" id="UP000527815"/>
    </source>
</evidence>
<name>A0A7K4N2A8_9ARCH</name>
<evidence type="ECO:0000256" key="1">
    <source>
        <dbReference type="ARBA" id="ARBA00005254"/>
    </source>
</evidence>
<gene>
    <name evidence="2" type="ORF">HX865_03165</name>
</gene>
<dbReference type="EMBL" id="JACASZ010000043">
    <property type="protein sequence ID" value="NWJ77489.1"/>
    <property type="molecule type" value="Genomic_DNA"/>
</dbReference>
<dbReference type="PANTHER" id="PTHR43802">
    <property type="entry name" value="ENOYL-COA HYDRATASE"/>
    <property type="match status" value="1"/>
</dbReference>
<reference evidence="2 3" key="1">
    <citation type="journal article" date="2019" name="Environ. Microbiol.">
        <title>Genomics insights into ecotype formation of ammonia-oxidizing archaea in the deep ocean.</title>
        <authorList>
            <person name="Wang Y."/>
            <person name="Huang J.M."/>
            <person name="Cui G.J."/>
            <person name="Nunoura T."/>
            <person name="Takaki Y."/>
            <person name="Li W.L."/>
            <person name="Li J."/>
            <person name="Gao Z.M."/>
            <person name="Takai K."/>
            <person name="Zhang A.Q."/>
            <person name="Stepanauskas R."/>
        </authorList>
    </citation>
    <scope>NUCLEOTIDE SEQUENCE [LARGE SCALE GENOMIC DNA]</scope>
    <source>
        <strain evidence="2 3">D1b</strain>
    </source>
</reference>
<dbReference type="Pfam" id="PF00378">
    <property type="entry name" value="ECH_1"/>
    <property type="match status" value="1"/>
</dbReference>
<comment type="similarity">
    <text evidence="1">Belongs to the enoyl-CoA hydratase/isomerase family.</text>
</comment>
<organism evidence="2 3">
    <name type="scientific">Marine Group I thaumarchaeote</name>
    <dbReference type="NCBI Taxonomy" id="2511932"/>
    <lineage>
        <taxon>Archaea</taxon>
        <taxon>Nitrososphaerota</taxon>
        <taxon>Marine Group I</taxon>
    </lineage>
</organism>
<dbReference type="SUPFAM" id="SSF52096">
    <property type="entry name" value="ClpP/crotonase"/>
    <property type="match status" value="1"/>
</dbReference>
<dbReference type="Gene3D" id="3.90.226.10">
    <property type="entry name" value="2-enoyl-CoA Hydratase, Chain A, domain 1"/>
    <property type="match status" value="1"/>
</dbReference>
<dbReference type="AlphaFoldDB" id="A0A7K4N2A8"/>